<gene>
    <name evidence="1" type="ORF">TIFTF001_034631</name>
</gene>
<dbReference type="EMBL" id="BTGU01000245">
    <property type="protein sequence ID" value="GMN65566.1"/>
    <property type="molecule type" value="Genomic_DNA"/>
</dbReference>
<dbReference type="AlphaFoldDB" id="A0AA88E428"/>
<reference evidence="1" key="1">
    <citation type="submission" date="2023-07" db="EMBL/GenBank/DDBJ databases">
        <title>draft genome sequence of fig (Ficus carica).</title>
        <authorList>
            <person name="Takahashi T."/>
            <person name="Nishimura K."/>
        </authorList>
    </citation>
    <scope>NUCLEOTIDE SEQUENCE</scope>
</reference>
<organism evidence="1 2">
    <name type="scientific">Ficus carica</name>
    <name type="common">Common fig</name>
    <dbReference type="NCBI Taxonomy" id="3494"/>
    <lineage>
        <taxon>Eukaryota</taxon>
        <taxon>Viridiplantae</taxon>
        <taxon>Streptophyta</taxon>
        <taxon>Embryophyta</taxon>
        <taxon>Tracheophyta</taxon>
        <taxon>Spermatophyta</taxon>
        <taxon>Magnoliopsida</taxon>
        <taxon>eudicotyledons</taxon>
        <taxon>Gunneridae</taxon>
        <taxon>Pentapetalae</taxon>
        <taxon>rosids</taxon>
        <taxon>fabids</taxon>
        <taxon>Rosales</taxon>
        <taxon>Moraceae</taxon>
        <taxon>Ficeae</taxon>
        <taxon>Ficus</taxon>
    </lineage>
</organism>
<sequence>MWQLKTLLEALPDHAEDNDEARNGEWRSRRNCNLQSSHPKPSSVAVHHQRSEVVVALPLQKLSRRRLHLDMRVCQSSVALNNQFVAIASSRSSASVAQSTGATAIAVAENLCYRHEIYRQHILCGEREKVRKGED</sequence>
<comment type="caution">
    <text evidence="1">The sequence shown here is derived from an EMBL/GenBank/DDBJ whole genome shotgun (WGS) entry which is preliminary data.</text>
</comment>
<name>A0AA88E428_FICCA</name>
<keyword evidence="2" id="KW-1185">Reference proteome</keyword>
<protein>
    <submittedName>
        <fullName evidence="1">Uncharacterized protein</fullName>
    </submittedName>
</protein>
<dbReference type="Proteomes" id="UP001187192">
    <property type="component" value="Unassembled WGS sequence"/>
</dbReference>
<evidence type="ECO:0000313" key="1">
    <source>
        <dbReference type="EMBL" id="GMN65566.1"/>
    </source>
</evidence>
<accession>A0AA88E428</accession>
<evidence type="ECO:0000313" key="2">
    <source>
        <dbReference type="Proteomes" id="UP001187192"/>
    </source>
</evidence>
<proteinExistence type="predicted"/>